<dbReference type="Pfam" id="PF02738">
    <property type="entry name" value="MoCoBD_1"/>
    <property type="match status" value="1"/>
</dbReference>
<dbReference type="InterPro" id="IPR037165">
    <property type="entry name" value="AldOxase/xan_DH_Mopterin-bd_sf"/>
</dbReference>
<dbReference type="InterPro" id="IPR000674">
    <property type="entry name" value="Ald_Oxase/Xan_DH_a/b"/>
</dbReference>
<name>A0A4R3MIJ2_9HYPH</name>
<sequence>MTDQASDRHAIGRPVPRKEDRRLVAGGGRYTDDVSLPGEVHGVVVRSLHAHGHLRGVGISTARAMPGVLAVYTAADMANYGSLPCIVEIAGRDGATMRKPHWPVLADGKVRHVGEAVAFVVAETAAQARDAAEAVEIDIDPLPAVIDAAAALAPGAPPIHDEVPGNLALDFEGGDPDAVEAAMARAAHVTRVSVVSNRVVVTALEPRAVVATYLADAGRWEVHVQSQGTFGMRAMLAGVLKVAPEQVRILTGNVGGSFGMKAAVYPEYVCACHAARDLGRPVRWLNDRSASFLSDSHGRDLQITAELALDGDGTFLAVRLRGLANLGAYLGHVSPVFSTANLVKNLVSVYRTPAIAVAMRCAFTNTTFLGPYRGAGRPDANYVMERLIDAAARETGRDPADLRRLNHIRPGQIPYPAPNGLTYDSGDFPAVFERALEAADWAGFPVRAKASAARGLLRGRGIGSYLEVTAPPNREMGGIRFEPDGMVSIITGTLDYGQGHATPFAQILSERLGIPFERIRLVQGDSDLLIFGAGTGGSRSAMMSGAAIVEASDLVIEKGKRLAGLVLEAAVADIEFAAGRFTVAGTDLSISLLDLAEQQRQGLAVPDDMAVEMADGLDVTHLTGLIPSSFPNGTHVAEVEIDPETGATRVVRYTMVNDFGTILNPLLVEGQLHGGVVQGIGQALMERTIYDMAGQLVTGSLTDYALPRADDAPDFSSECLAFPATTNPLGIKGCGEAGCAGSLSAVTNAIIDALSAYGVTAIDMPATPESVWRALRGARRTARSPDGGQRRDRHR</sequence>
<evidence type="ECO:0000259" key="4">
    <source>
        <dbReference type="SMART" id="SM01008"/>
    </source>
</evidence>
<dbReference type="RefSeq" id="WP_132806271.1">
    <property type="nucleotide sequence ID" value="NZ_SMAK01000004.1"/>
</dbReference>
<reference evidence="5 6" key="1">
    <citation type="submission" date="2019-03" db="EMBL/GenBank/DDBJ databases">
        <title>Genomic Encyclopedia of Type Strains, Phase IV (KMG-IV): sequencing the most valuable type-strain genomes for metagenomic binning, comparative biology and taxonomic classification.</title>
        <authorList>
            <person name="Goeker M."/>
        </authorList>
    </citation>
    <scope>NUCLEOTIDE SEQUENCE [LARGE SCALE GENOMIC DNA]</scope>
    <source>
        <strain evidence="5 6">DSM 19345</strain>
    </source>
</reference>
<dbReference type="Pfam" id="PF20256">
    <property type="entry name" value="MoCoBD_2"/>
    <property type="match status" value="1"/>
</dbReference>
<dbReference type="GO" id="GO:0016491">
    <property type="term" value="F:oxidoreductase activity"/>
    <property type="evidence" value="ECO:0007669"/>
    <property type="project" value="UniProtKB-KW"/>
</dbReference>
<dbReference type="InterPro" id="IPR036856">
    <property type="entry name" value="Ald_Oxase/Xan_DH_a/b_sf"/>
</dbReference>
<keyword evidence="2" id="KW-0560">Oxidoreductase</keyword>
<organism evidence="5 6">
    <name type="scientific">Tepidamorphus gemmatus</name>
    <dbReference type="NCBI Taxonomy" id="747076"/>
    <lineage>
        <taxon>Bacteria</taxon>
        <taxon>Pseudomonadati</taxon>
        <taxon>Pseudomonadota</taxon>
        <taxon>Alphaproteobacteria</taxon>
        <taxon>Hyphomicrobiales</taxon>
        <taxon>Tepidamorphaceae</taxon>
        <taxon>Tepidamorphus</taxon>
    </lineage>
</organism>
<dbReference type="PANTHER" id="PTHR11908:SF132">
    <property type="entry name" value="ALDEHYDE OXIDASE 1-RELATED"/>
    <property type="match status" value="1"/>
</dbReference>
<keyword evidence="1" id="KW-0500">Molybdenum</keyword>
<gene>
    <name evidence="5" type="ORF">EDC22_104288</name>
</gene>
<evidence type="ECO:0000313" key="5">
    <source>
        <dbReference type="EMBL" id="TCT11525.1"/>
    </source>
</evidence>
<dbReference type="GO" id="GO:0005506">
    <property type="term" value="F:iron ion binding"/>
    <property type="evidence" value="ECO:0007669"/>
    <property type="project" value="InterPro"/>
</dbReference>
<proteinExistence type="predicted"/>
<feature type="domain" description="Aldehyde oxidase/xanthine dehydrogenase a/b hammerhead" evidence="4">
    <location>
        <begin position="25"/>
        <end position="143"/>
    </location>
</feature>
<evidence type="ECO:0000256" key="3">
    <source>
        <dbReference type="SAM" id="MobiDB-lite"/>
    </source>
</evidence>
<dbReference type="PANTHER" id="PTHR11908">
    <property type="entry name" value="XANTHINE DEHYDROGENASE"/>
    <property type="match status" value="1"/>
</dbReference>
<dbReference type="OrthoDB" id="9758509at2"/>
<dbReference type="SUPFAM" id="SSF54665">
    <property type="entry name" value="CO dehydrogenase molybdoprotein N-domain-like"/>
    <property type="match status" value="1"/>
</dbReference>
<dbReference type="Gene3D" id="3.90.1170.50">
    <property type="entry name" value="Aldehyde oxidase/xanthine dehydrogenase, a/b hammerhead"/>
    <property type="match status" value="1"/>
</dbReference>
<evidence type="ECO:0000256" key="1">
    <source>
        <dbReference type="ARBA" id="ARBA00022505"/>
    </source>
</evidence>
<dbReference type="SUPFAM" id="SSF56003">
    <property type="entry name" value="Molybdenum cofactor-binding domain"/>
    <property type="match status" value="1"/>
</dbReference>
<evidence type="ECO:0000313" key="6">
    <source>
        <dbReference type="Proteomes" id="UP000295678"/>
    </source>
</evidence>
<comment type="caution">
    <text evidence="5">The sequence shown here is derived from an EMBL/GenBank/DDBJ whole genome shotgun (WGS) entry which is preliminary data.</text>
</comment>
<evidence type="ECO:0000256" key="2">
    <source>
        <dbReference type="ARBA" id="ARBA00023002"/>
    </source>
</evidence>
<dbReference type="EMBL" id="SMAK01000004">
    <property type="protein sequence ID" value="TCT11525.1"/>
    <property type="molecule type" value="Genomic_DNA"/>
</dbReference>
<dbReference type="AlphaFoldDB" id="A0A4R3MIJ2"/>
<dbReference type="Gene3D" id="3.30.365.10">
    <property type="entry name" value="Aldehyde oxidase/xanthine dehydrogenase, molybdopterin binding domain"/>
    <property type="match status" value="4"/>
</dbReference>
<protein>
    <submittedName>
        <fullName evidence="5">Carbon-monoxide dehydrogenase large subunit</fullName>
    </submittedName>
</protein>
<dbReference type="InterPro" id="IPR046867">
    <property type="entry name" value="AldOxase/xan_DH_MoCoBD2"/>
</dbReference>
<dbReference type="InterPro" id="IPR008274">
    <property type="entry name" value="AldOxase/xan_DH_MoCoBD1"/>
</dbReference>
<dbReference type="SMART" id="SM01008">
    <property type="entry name" value="Ald_Xan_dh_C"/>
    <property type="match status" value="1"/>
</dbReference>
<accession>A0A4R3MIJ2</accession>
<dbReference type="Proteomes" id="UP000295678">
    <property type="component" value="Unassembled WGS sequence"/>
</dbReference>
<feature type="region of interest" description="Disordered" evidence="3">
    <location>
        <begin position="776"/>
        <end position="795"/>
    </location>
</feature>
<dbReference type="Pfam" id="PF01315">
    <property type="entry name" value="Ald_Xan_dh_C"/>
    <property type="match status" value="1"/>
</dbReference>
<dbReference type="InterPro" id="IPR016208">
    <property type="entry name" value="Ald_Oxase/xanthine_DH-like"/>
</dbReference>
<keyword evidence="6" id="KW-1185">Reference proteome</keyword>